<proteinExistence type="predicted"/>
<accession>A0A2P5D2K2</accession>
<name>A0A2P5D2K2_PARAD</name>
<sequence>MRQPRNRRIHRGQASVRHFVEHLETLIDQTKFHIHSRQCGGRVKISKKAGFEEMGVQDLSLSVFELGAGLEERRKREPVRARRRRVALRVEENGFSEEPIFYQLQYVALHRMIVSKRWPLLTSGRYPHWRPNQLFEKLWKLELETKNILIKTMK</sequence>
<protein>
    <submittedName>
        <fullName evidence="1">Uncharacterized protein</fullName>
    </submittedName>
</protein>
<gene>
    <name evidence="1" type="ORF">PanWU01x14_103150</name>
</gene>
<evidence type="ECO:0000313" key="2">
    <source>
        <dbReference type="Proteomes" id="UP000237105"/>
    </source>
</evidence>
<dbReference type="OrthoDB" id="10319855at2759"/>
<keyword evidence="2" id="KW-1185">Reference proteome</keyword>
<organism evidence="1 2">
    <name type="scientific">Parasponia andersonii</name>
    <name type="common">Sponia andersonii</name>
    <dbReference type="NCBI Taxonomy" id="3476"/>
    <lineage>
        <taxon>Eukaryota</taxon>
        <taxon>Viridiplantae</taxon>
        <taxon>Streptophyta</taxon>
        <taxon>Embryophyta</taxon>
        <taxon>Tracheophyta</taxon>
        <taxon>Spermatophyta</taxon>
        <taxon>Magnoliopsida</taxon>
        <taxon>eudicotyledons</taxon>
        <taxon>Gunneridae</taxon>
        <taxon>Pentapetalae</taxon>
        <taxon>rosids</taxon>
        <taxon>fabids</taxon>
        <taxon>Rosales</taxon>
        <taxon>Cannabaceae</taxon>
        <taxon>Parasponia</taxon>
    </lineage>
</organism>
<dbReference type="Proteomes" id="UP000237105">
    <property type="component" value="Unassembled WGS sequence"/>
</dbReference>
<dbReference type="AlphaFoldDB" id="A0A2P5D2K2"/>
<dbReference type="EMBL" id="JXTB01000071">
    <property type="protein sequence ID" value="PON67512.1"/>
    <property type="molecule type" value="Genomic_DNA"/>
</dbReference>
<comment type="caution">
    <text evidence="1">The sequence shown here is derived from an EMBL/GenBank/DDBJ whole genome shotgun (WGS) entry which is preliminary data.</text>
</comment>
<evidence type="ECO:0000313" key="1">
    <source>
        <dbReference type="EMBL" id="PON67512.1"/>
    </source>
</evidence>
<reference evidence="2" key="1">
    <citation type="submission" date="2016-06" db="EMBL/GenBank/DDBJ databases">
        <title>Parallel loss of symbiosis genes in relatives of nitrogen-fixing non-legume Parasponia.</title>
        <authorList>
            <person name="Van Velzen R."/>
            <person name="Holmer R."/>
            <person name="Bu F."/>
            <person name="Rutten L."/>
            <person name="Van Zeijl A."/>
            <person name="Liu W."/>
            <person name="Santuari L."/>
            <person name="Cao Q."/>
            <person name="Sharma T."/>
            <person name="Shen D."/>
            <person name="Roswanjaya Y."/>
            <person name="Wardhani T."/>
            <person name="Kalhor M.S."/>
            <person name="Jansen J."/>
            <person name="Van den Hoogen J."/>
            <person name="Gungor B."/>
            <person name="Hartog M."/>
            <person name="Hontelez J."/>
            <person name="Verver J."/>
            <person name="Yang W.-C."/>
            <person name="Schijlen E."/>
            <person name="Repin R."/>
            <person name="Schilthuizen M."/>
            <person name="Schranz E."/>
            <person name="Heidstra R."/>
            <person name="Miyata K."/>
            <person name="Fedorova E."/>
            <person name="Kohlen W."/>
            <person name="Bisseling T."/>
            <person name="Smit S."/>
            <person name="Geurts R."/>
        </authorList>
    </citation>
    <scope>NUCLEOTIDE SEQUENCE [LARGE SCALE GENOMIC DNA]</scope>
    <source>
        <strain evidence="2">cv. WU1-14</strain>
    </source>
</reference>